<organism evidence="6 7">
    <name type="scientific">Mycobacterium botniense</name>
    <dbReference type="NCBI Taxonomy" id="84962"/>
    <lineage>
        <taxon>Bacteria</taxon>
        <taxon>Bacillati</taxon>
        <taxon>Actinomycetota</taxon>
        <taxon>Actinomycetes</taxon>
        <taxon>Mycobacteriales</taxon>
        <taxon>Mycobacteriaceae</taxon>
        <taxon>Mycobacterium</taxon>
    </lineage>
</organism>
<dbReference type="PANTHER" id="PTHR46766">
    <property type="entry name" value="GLUTAMINE-RICH PROTEIN 2"/>
    <property type="match status" value="1"/>
</dbReference>
<dbReference type="SUPFAM" id="SSF140459">
    <property type="entry name" value="PE/PPE dimer-like"/>
    <property type="match status" value="1"/>
</dbReference>
<dbReference type="InterPro" id="IPR038332">
    <property type="entry name" value="PPE_sf"/>
</dbReference>
<evidence type="ECO:0000256" key="1">
    <source>
        <dbReference type="ARBA" id="ARBA00010652"/>
    </source>
</evidence>
<feature type="domain" description="PPE family C-terminal" evidence="5">
    <location>
        <begin position="310"/>
        <end position="375"/>
    </location>
</feature>
<evidence type="ECO:0000256" key="2">
    <source>
        <dbReference type="SAM" id="Coils"/>
    </source>
</evidence>
<dbReference type="InterPro" id="IPR022171">
    <property type="entry name" value="PPE_C"/>
</dbReference>
<evidence type="ECO:0000313" key="6">
    <source>
        <dbReference type="EMBL" id="GFG73342.1"/>
    </source>
</evidence>
<evidence type="ECO:0000259" key="5">
    <source>
        <dbReference type="Pfam" id="PF12484"/>
    </source>
</evidence>
<feature type="domain" description="PPE" evidence="4">
    <location>
        <begin position="5"/>
        <end position="168"/>
    </location>
</feature>
<dbReference type="Proteomes" id="UP000465361">
    <property type="component" value="Unassembled WGS sequence"/>
</dbReference>
<gene>
    <name evidence="6" type="ORF">MBOT_07070</name>
</gene>
<sequence length="459" mass="45328">MTALDFAALPPEINSARMYTGAGSGPLMAAAAAWDGVAAELSSAATSYRGVIAELTDDMWLGPSSMSMSTAAASFAAWMGATAAQAEQTANQIRSAAAAYEAAFAAMVPPPVIEANRALLANLVATNVIGQNTAAIAATEAQYSEMWAQDAAAMFGYAGASAAATKVTPFTPAPHTTNPAGTAAQSAATAHAAASATANTVQSTLSSVPNLLNQLSSGPLASAVSSNIIDPLETLYNSFGGFALGEVGVSFIASGVLYLIFPMIATSLGPLVAALSATPVSAVTPELGAGLGTLAGSSAPAGAAGLGGVSAGLGEAELVGGLSVPPSWGTASPAIRLASAAVPLSGADAAPAAGVGAPGGFFGGLPPMASVVNAPRGNDSYSRGLRSKVLGQQDGGKRGAAAHTRSRATPPQHGTFDKEIATVSGQDLLDQLRGELADLSNERDVLKQTAAFLLEEAGK</sequence>
<comment type="caution">
    <text evidence="6">The sequence shown here is derived from an EMBL/GenBank/DDBJ whole genome shotgun (WGS) entry which is preliminary data.</text>
</comment>
<dbReference type="Gene3D" id="1.20.1260.20">
    <property type="entry name" value="PPE superfamily"/>
    <property type="match status" value="1"/>
</dbReference>
<feature type="region of interest" description="Disordered" evidence="3">
    <location>
        <begin position="390"/>
        <end position="415"/>
    </location>
</feature>
<dbReference type="FunFam" id="1.20.1260.20:FF:000001">
    <property type="entry name" value="PPE family protein PPE41"/>
    <property type="match status" value="1"/>
</dbReference>
<proteinExistence type="inferred from homology"/>
<protein>
    <recommendedName>
        <fullName evidence="8">PPE family protein</fullName>
    </recommendedName>
</protein>
<evidence type="ECO:0000256" key="3">
    <source>
        <dbReference type="SAM" id="MobiDB-lite"/>
    </source>
</evidence>
<evidence type="ECO:0000313" key="7">
    <source>
        <dbReference type="Proteomes" id="UP000465361"/>
    </source>
</evidence>
<comment type="similarity">
    <text evidence="1">Belongs to the mycobacterial PPE family.</text>
</comment>
<dbReference type="AlphaFoldDB" id="A0A7I9XTL9"/>
<dbReference type="GO" id="GO:0052572">
    <property type="term" value="P:response to host immune response"/>
    <property type="evidence" value="ECO:0007669"/>
    <property type="project" value="TreeGrafter"/>
</dbReference>
<dbReference type="Pfam" id="PF12484">
    <property type="entry name" value="PPE-SVP"/>
    <property type="match status" value="1"/>
</dbReference>
<name>A0A7I9XTL9_9MYCO</name>
<dbReference type="PANTHER" id="PTHR46766:SF1">
    <property type="entry name" value="GLUTAMINE-RICH PROTEIN 2"/>
    <property type="match status" value="1"/>
</dbReference>
<accession>A0A7I9XTL9</accession>
<reference evidence="6 7" key="1">
    <citation type="journal article" date="2019" name="Emerg. Microbes Infect.">
        <title>Comprehensive subspecies identification of 175 nontuberculous mycobacteria species based on 7547 genomic profiles.</title>
        <authorList>
            <person name="Matsumoto Y."/>
            <person name="Kinjo T."/>
            <person name="Motooka D."/>
            <person name="Nabeya D."/>
            <person name="Jung N."/>
            <person name="Uechi K."/>
            <person name="Horii T."/>
            <person name="Iida T."/>
            <person name="Fujita J."/>
            <person name="Nakamura S."/>
        </authorList>
    </citation>
    <scope>NUCLEOTIDE SEQUENCE [LARGE SCALE GENOMIC DNA]</scope>
    <source>
        <strain evidence="6 7">JCM 17322</strain>
    </source>
</reference>
<dbReference type="Pfam" id="PF00823">
    <property type="entry name" value="PPE"/>
    <property type="match status" value="1"/>
</dbReference>
<keyword evidence="7" id="KW-1185">Reference proteome</keyword>
<feature type="coiled-coil region" evidence="2">
    <location>
        <begin position="429"/>
        <end position="456"/>
    </location>
</feature>
<dbReference type="EMBL" id="BLKW01000002">
    <property type="protein sequence ID" value="GFG73342.1"/>
    <property type="molecule type" value="Genomic_DNA"/>
</dbReference>
<evidence type="ECO:0008006" key="8">
    <source>
        <dbReference type="Google" id="ProtNLM"/>
    </source>
</evidence>
<dbReference type="InterPro" id="IPR000030">
    <property type="entry name" value="PPE_dom"/>
</dbReference>
<keyword evidence="2" id="KW-0175">Coiled coil</keyword>
<evidence type="ECO:0000259" key="4">
    <source>
        <dbReference type="Pfam" id="PF00823"/>
    </source>
</evidence>